<comment type="caution">
    <text evidence="1">The sequence shown here is derived from an EMBL/GenBank/DDBJ whole genome shotgun (WGS) entry which is preliminary data.</text>
</comment>
<proteinExistence type="predicted"/>
<dbReference type="Proteomes" id="UP000031938">
    <property type="component" value="Unassembled WGS sequence"/>
</dbReference>
<dbReference type="AlphaFoldDB" id="A0A0C2VMI2"/>
<gene>
    <name evidence="1" type="ORF">KP78_19950</name>
</gene>
<reference evidence="1 2" key="1">
    <citation type="submission" date="2015-01" db="EMBL/GenBank/DDBJ databases">
        <title>Genome sequencing of Jeotgalibacillus soli.</title>
        <authorList>
            <person name="Goh K.M."/>
            <person name="Chan K.-G."/>
            <person name="Yaakop A.S."/>
            <person name="Ee R."/>
            <person name="Gan H.M."/>
            <person name="Chan C.S."/>
        </authorList>
    </citation>
    <scope>NUCLEOTIDE SEQUENCE [LARGE SCALE GENOMIC DNA]</scope>
    <source>
        <strain evidence="1 2">P9</strain>
    </source>
</reference>
<name>A0A0C2VMI2_9BACL</name>
<protein>
    <submittedName>
        <fullName evidence="1">Spore germination protein</fullName>
    </submittedName>
</protein>
<dbReference type="InterPro" id="IPR024255">
    <property type="entry name" value="GerPB"/>
</dbReference>
<evidence type="ECO:0000313" key="1">
    <source>
        <dbReference type="EMBL" id="KIL45646.1"/>
    </source>
</evidence>
<dbReference type="RefSeq" id="WP_041088336.1">
    <property type="nucleotide sequence ID" value="NZ_JXRP01000017.1"/>
</dbReference>
<dbReference type="OrthoDB" id="2971631at2"/>
<dbReference type="EMBL" id="JXRP01000017">
    <property type="protein sequence ID" value="KIL45646.1"/>
    <property type="molecule type" value="Genomic_DNA"/>
</dbReference>
<dbReference type="Pfam" id="PF10803">
    <property type="entry name" value="GerPB"/>
    <property type="match status" value="1"/>
</dbReference>
<keyword evidence="2" id="KW-1185">Reference proteome</keyword>
<evidence type="ECO:0000313" key="2">
    <source>
        <dbReference type="Proteomes" id="UP000031938"/>
    </source>
</evidence>
<dbReference type="STRING" id="889306.KP78_19950"/>
<organism evidence="1 2">
    <name type="scientific">Jeotgalibacillus soli</name>
    <dbReference type="NCBI Taxonomy" id="889306"/>
    <lineage>
        <taxon>Bacteria</taxon>
        <taxon>Bacillati</taxon>
        <taxon>Bacillota</taxon>
        <taxon>Bacilli</taxon>
        <taxon>Bacillales</taxon>
        <taxon>Caryophanaceae</taxon>
        <taxon>Jeotgalibacillus</taxon>
    </lineage>
</organism>
<sequence>MEPNWIIHQHITINMIKIGSMANSSILQIGTVGTIQARAELSNSGGFTKPAPSLTPAVQDVFVPLTNP</sequence>
<dbReference type="PATRIC" id="fig|889306.3.peg.2013"/>
<accession>A0A0C2VMI2</accession>